<dbReference type="InterPro" id="IPR051506">
    <property type="entry name" value="ATOS_Transcription_Regulators"/>
</dbReference>
<dbReference type="EMBL" id="CM004397">
    <property type="protein sequence ID" value="OAY37154.1"/>
    <property type="molecule type" value="Genomic_DNA"/>
</dbReference>
<accession>A0A2C9UZ50</accession>
<dbReference type="PANTHER" id="PTHR13199">
    <property type="entry name" value="GH03947P"/>
    <property type="match status" value="1"/>
</dbReference>
<dbReference type="InterPro" id="IPR033473">
    <property type="entry name" value="Atos-like_C"/>
</dbReference>
<dbReference type="AlphaFoldDB" id="A0A2C9UZ50"/>
<keyword evidence="3" id="KW-1185">Reference proteome</keyword>
<evidence type="ECO:0000313" key="3">
    <source>
        <dbReference type="Proteomes" id="UP000091857"/>
    </source>
</evidence>
<feature type="domain" description="Atos-like conserved" evidence="1">
    <location>
        <begin position="409"/>
        <end position="468"/>
    </location>
</feature>
<dbReference type="PANTHER" id="PTHR13199:SF23">
    <property type="entry name" value="MEIOSIS CHROMOSOME SEGREGATION FAMILY PROTEIN"/>
    <property type="match status" value="1"/>
</dbReference>
<name>A0A2C9UZ50_MANES</name>
<dbReference type="Proteomes" id="UP000091857">
    <property type="component" value="Chromosome 11"/>
</dbReference>
<sequence>MGLPHLSSADDTYEDPSTLLGSFLQSPPGFDGVSCCDLDGLHGGDVSRTVGHSQSSSLGDFQMKNAFNRSRFPENSLRFGGAVDATSNVNQLMTGSIDNIGRITPKIGKNIQDPASRIIGFESRGASPLDNGFERFSVDHLHSSSVSSLTVNQELVGPLVRKRLLSPLKSMLSAEKFDGDNLDIGCHASQLSSSSLTNNLNMFAAVDYKKANFGSKINFTASAWSLSSCLDKSGMLCNNSTTASVLLTDGPLLENKDSHTNSTFLYSPAHDHFKESSEGRYRNWAISLSPRKAISPLSLSPLGPKCSERIKTPGRCKDVKSPMGDCRSNLEKIGQSLDKHNSDIIFAPEEADFGITSRSFEDIGIFRREFSPPSPEGAADSWSLFQEPAPSQSTRFIRSLSGLPVRRSLVGSFEESLLSGRFFSGKFTQRIDGFLAVLSITGGNFSPQAQKLPFSVTSVDGDCYLLYYAPIDLAGNSSTKLKSPKLKRGVSNDDSQTVRSRLRIPMKGRVQLVLSNPEKTPLHTFLCNYDLSDMPAGTKTFLRQKVTLASSGTTSSELKHRHVGLDGKMKDKMTSASERNHPVNTDASISQSTEVKGIECRDMVDMIDTQNFPKQSRSEGKASMDSFVLDNGCSNGNCRGTSEECTGVDTCVGNDRRSTHGCLKINDNAHGGALRYALHLRFLCPSMKKSSRSVQRCRSDPGSVPQKTHLDVGGERRFYLYNDLRVVFPQRHSDTDEGKLNVEYHFPEDPRYFDISS</sequence>
<evidence type="ECO:0000259" key="1">
    <source>
        <dbReference type="SMART" id="SM01177"/>
    </source>
</evidence>
<evidence type="ECO:0000313" key="2">
    <source>
        <dbReference type="EMBL" id="OAY37154.1"/>
    </source>
</evidence>
<dbReference type="OrthoDB" id="8625101at2759"/>
<organism evidence="2 3">
    <name type="scientific">Manihot esculenta</name>
    <name type="common">Cassava</name>
    <name type="synonym">Jatropha manihot</name>
    <dbReference type="NCBI Taxonomy" id="3983"/>
    <lineage>
        <taxon>Eukaryota</taxon>
        <taxon>Viridiplantae</taxon>
        <taxon>Streptophyta</taxon>
        <taxon>Embryophyta</taxon>
        <taxon>Tracheophyta</taxon>
        <taxon>Spermatophyta</taxon>
        <taxon>Magnoliopsida</taxon>
        <taxon>eudicotyledons</taxon>
        <taxon>Gunneridae</taxon>
        <taxon>Pentapetalae</taxon>
        <taxon>rosids</taxon>
        <taxon>fabids</taxon>
        <taxon>Malpighiales</taxon>
        <taxon>Euphorbiaceae</taxon>
        <taxon>Crotonoideae</taxon>
        <taxon>Manihoteae</taxon>
        <taxon>Manihot</taxon>
    </lineage>
</organism>
<dbReference type="InterPro" id="IPR025261">
    <property type="entry name" value="Atos-like_cons_dom"/>
</dbReference>
<proteinExistence type="predicted"/>
<reference evidence="3" key="1">
    <citation type="journal article" date="2016" name="Nat. Biotechnol.">
        <title>Sequencing wild and cultivated cassava and related species reveals extensive interspecific hybridization and genetic diversity.</title>
        <authorList>
            <person name="Bredeson J.V."/>
            <person name="Lyons J.B."/>
            <person name="Prochnik S.E."/>
            <person name="Wu G.A."/>
            <person name="Ha C.M."/>
            <person name="Edsinger-Gonzales E."/>
            <person name="Grimwood J."/>
            <person name="Schmutz J."/>
            <person name="Rabbi I.Y."/>
            <person name="Egesi C."/>
            <person name="Nauluvula P."/>
            <person name="Lebot V."/>
            <person name="Ndunguru J."/>
            <person name="Mkamilo G."/>
            <person name="Bart R.S."/>
            <person name="Setter T.L."/>
            <person name="Gleadow R.M."/>
            <person name="Kulakow P."/>
            <person name="Ferguson M.E."/>
            <person name="Rounsley S."/>
            <person name="Rokhsar D.S."/>
        </authorList>
    </citation>
    <scope>NUCLEOTIDE SEQUENCE [LARGE SCALE GENOMIC DNA]</scope>
    <source>
        <strain evidence="3">cv. AM560-2</strain>
    </source>
</reference>
<dbReference type="Gramene" id="Manes.11G079500.1.v8.1">
    <property type="protein sequence ID" value="Manes.11G079500.1.v8.1.CDS"/>
    <property type="gene ID" value="Manes.11G079500.v8.1"/>
</dbReference>
<dbReference type="SMART" id="SM01177">
    <property type="entry name" value="DUF4210"/>
    <property type="match status" value="1"/>
</dbReference>
<protein>
    <recommendedName>
        <fullName evidence="1">Atos-like conserved domain-containing protein</fullName>
    </recommendedName>
</protein>
<gene>
    <name evidence="2" type="ORF">MANES_11G079500v8</name>
</gene>
<dbReference type="Pfam" id="PF13889">
    <property type="entry name" value="Chromosome_seg"/>
    <property type="match status" value="1"/>
</dbReference>
<comment type="caution">
    <text evidence="2">The sequence shown here is derived from an EMBL/GenBank/DDBJ whole genome shotgun (WGS) entry which is preliminary data.</text>
</comment>